<comment type="subcellular location">
    <subcellularLocation>
        <location evidence="1">Membrane</location>
        <topology evidence="1">Multi-pass membrane protein</topology>
    </subcellularLocation>
</comment>
<dbReference type="PANTHER" id="PTHR22883:SF446">
    <property type="entry name" value="ZDHHC-TYPE PALMITOYLTRANSFERASE 2-RELATED"/>
    <property type="match status" value="1"/>
</dbReference>
<feature type="transmembrane region" description="Helical" evidence="7">
    <location>
        <begin position="7"/>
        <end position="29"/>
    </location>
</feature>
<dbReference type="PhylomeDB" id="B3RMY6"/>
<evidence type="ECO:0000313" key="9">
    <source>
        <dbReference type="EMBL" id="EDV27357.1"/>
    </source>
</evidence>
<keyword evidence="6 7" id="KW-0012">Acyltransferase</keyword>
<comment type="domain">
    <text evidence="7">The DHHC domain is required for palmitoyltransferase activity.</text>
</comment>
<feature type="domain" description="Palmitoyltransferase DHHC" evidence="8">
    <location>
        <begin position="83"/>
        <end position="230"/>
    </location>
</feature>
<dbReference type="InParanoid" id="B3RMY6"/>
<dbReference type="PANTHER" id="PTHR22883">
    <property type="entry name" value="ZINC FINGER DHHC DOMAIN CONTAINING PROTEIN"/>
    <property type="match status" value="1"/>
</dbReference>
<evidence type="ECO:0000256" key="3">
    <source>
        <dbReference type="ARBA" id="ARBA00022692"/>
    </source>
</evidence>
<sequence length="257" mass="30311">RNRFYQFTYITLVAVGYWIFIFQICPHLPCDDVAEHHKTVTASMILTNLLFFTLLSYIDPGVINKRNHDRYTKMYRYDEQLYSKNRCTSCDFIKPARSKHCTYCNHCVARFDHHCVWVNNCIGRRNIAYFIGLLISLLTICIYGTIIIFRIFCCIVDKQKIFLAAYVDPISGELKSMTLSVVCQHLFMEYPLIALLLTTLFMLIFALGGFTIFHIYLIFRNMTTNEYYKYKKMGIPSRKHFYSEGIVYNIFHSLSSR</sequence>
<dbReference type="EMBL" id="DS985242">
    <property type="protein sequence ID" value="EDV27357.1"/>
    <property type="molecule type" value="Genomic_DNA"/>
</dbReference>
<dbReference type="GeneID" id="6750406"/>
<dbReference type="EC" id="2.3.1.225" evidence="7"/>
<dbReference type="KEGG" id="tad:TRIADDRAFT_21672"/>
<keyword evidence="2 7" id="KW-0808">Transferase</keyword>
<dbReference type="GO" id="GO:0005794">
    <property type="term" value="C:Golgi apparatus"/>
    <property type="evidence" value="ECO:0000318"/>
    <property type="project" value="GO_Central"/>
</dbReference>
<dbReference type="Proteomes" id="UP000009022">
    <property type="component" value="Unassembled WGS sequence"/>
</dbReference>
<evidence type="ECO:0000256" key="1">
    <source>
        <dbReference type="ARBA" id="ARBA00004141"/>
    </source>
</evidence>
<dbReference type="GO" id="GO:0019706">
    <property type="term" value="F:protein-cysteine S-palmitoyltransferase activity"/>
    <property type="evidence" value="ECO:0000318"/>
    <property type="project" value="GO_Central"/>
</dbReference>
<comment type="similarity">
    <text evidence="7">Belongs to the DHHC palmitoyltransferase family.</text>
</comment>
<evidence type="ECO:0000259" key="8">
    <source>
        <dbReference type="Pfam" id="PF01529"/>
    </source>
</evidence>
<dbReference type="InterPro" id="IPR039859">
    <property type="entry name" value="PFA4/ZDH16/20/ERF2-like"/>
</dbReference>
<reference evidence="9 10" key="1">
    <citation type="journal article" date="2008" name="Nature">
        <title>The Trichoplax genome and the nature of placozoans.</title>
        <authorList>
            <person name="Srivastava M."/>
            <person name="Begovic E."/>
            <person name="Chapman J."/>
            <person name="Putnam N.H."/>
            <person name="Hellsten U."/>
            <person name="Kawashima T."/>
            <person name="Kuo A."/>
            <person name="Mitros T."/>
            <person name="Salamov A."/>
            <person name="Carpenter M.L."/>
            <person name="Signorovitch A.Y."/>
            <person name="Moreno M.A."/>
            <person name="Kamm K."/>
            <person name="Grimwood J."/>
            <person name="Schmutz J."/>
            <person name="Shapiro H."/>
            <person name="Grigoriev I.V."/>
            <person name="Buss L.W."/>
            <person name="Schierwater B."/>
            <person name="Dellaporta S.L."/>
            <person name="Rokhsar D.S."/>
        </authorList>
    </citation>
    <scope>NUCLEOTIDE SEQUENCE [LARGE SCALE GENOMIC DNA]</scope>
    <source>
        <strain evidence="9 10">Grell-BS-1999</strain>
    </source>
</reference>
<dbReference type="GO" id="GO:0016020">
    <property type="term" value="C:membrane"/>
    <property type="evidence" value="ECO:0007669"/>
    <property type="project" value="UniProtKB-SubCell"/>
</dbReference>
<gene>
    <name evidence="9" type="ORF">TRIADDRAFT_21672</name>
</gene>
<keyword evidence="5 7" id="KW-0472">Membrane</keyword>
<dbReference type="RefSeq" id="XP_002109191.1">
    <property type="nucleotide sequence ID" value="XM_002109155.1"/>
</dbReference>
<name>B3RMY6_TRIAD</name>
<organism evidence="9 10">
    <name type="scientific">Trichoplax adhaerens</name>
    <name type="common">Trichoplax reptans</name>
    <dbReference type="NCBI Taxonomy" id="10228"/>
    <lineage>
        <taxon>Eukaryota</taxon>
        <taxon>Metazoa</taxon>
        <taxon>Placozoa</taxon>
        <taxon>Uniplacotomia</taxon>
        <taxon>Trichoplacea</taxon>
        <taxon>Trichoplacidae</taxon>
        <taxon>Trichoplax</taxon>
    </lineage>
</organism>
<feature type="transmembrane region" description="Helical" evidence="7">
    <location>
        <begin position="41"/>
        <end position="58"/>
    </location>
</feature>
<feature type="non-terminal residue" evidence="9">
    <location>
        <position position="1"/>
    </location>
</feature>
<dbReference type="HOGENOM" id="CLU_042181_3_0_1"/>
<keyword evidence="4 7" id="KW-1133">Transmembrane helix</keyword>
<evidence type="ECO:0000256" key="5">
    <source>
        <dbReference type="ARBA" id="ARBA00023136"/>
    </source>
</evidence>
<dbReference type="GO" id="GO:0005783">
    <property type="term" value="C:endoplasmic reticulum"/>
    <property type="evidence" value="ECO:0000318"/>
    <property type="project" value="GO_Central"/>
</dbReference>
<evidence type="ECO:0000256" key="7">
    <source>
        <dbReference type="RuleBase" id="RU079119"/>
    </source>
</evidence>
<dbReference type="AlphaFoldDB" id="B3RMY6"/>
<evidence type="ECO:0000256" key="6">
    <source>
        <dbReference type="ARBA" id="ARBA00023315"/>
    </source>
</evidence>
<evidence type="ECO:0000256" key="4">
    <source>
        <dbReference type="ARBA" id="ARBA00022989"/>
    </source>
</evidence>
<dbReference type="CTD" id="6750406"/>
<protein>
    <recommendedName>
        <fullName evidence="7">Palmitoyltransferase</fullName>
        <ecNumber evidence="7">2.3.1.225</ecNumber>
    </recommendedName>
</protein>
<feature type="transmembrane region" description="Helical" evidence="7">
    <location>
        <begin position="127"/>
        <end position="152"/>
    </location>
</feature>
<dbReference type="FunCoup" id="B3RMY6">
    <property type="interactions" value="1028"/>
</dbReference>
<keyword evidence="10" id="KW-1185">Reference proteome</keyword>
<dbReference type="OMA" id="FARISHH"/>
<keyword evidence="3 7" id="KW-0812">Transmembrane</keyword>
<dbReference type="STRING" id="10228.B3RMY6"/>
<accession>B3RMY6</accession>
<evidence type="ECO:0000256" key="2">
    <source>
        <dbReference type="ARBA" id="ARBA00022679"/>
    </source>
</evidence>
<dbReference type="OrthoDB" id="331948at2759"/>
<comment type="catalytic activity">
    <reaction evidence="7">
        <text>L-cysteinyl-[protein] + hexadecanoyl-CoA = S-hexadecanoyl-L-cysteinyl-[protein] + CoA</text>
        <dbReference type="Rhea" id="RHEA:36683"/>
        <dbReference type="Rhea" id="RHEA-COMP:10131"/>
        <dbReference type="Rhea" id="RHEA-COMP:11032"/>
        <dbReference type="ChEBI" id="CHEBI:29950"/>
        <dbReference type="ChEBI" id="CHEBI:57287"/>
        <dbReference type="ChEBI" id="CHEBI:57379"/>
        <dbReference type="ChEBI" id="CHEBI:74151"/>
        <dbReference type="EC" id="2.3.1.225"/>
    </reaction>
</comment>
<feature type="transmembrane region" description="Helical" evidence="7">
    <location>
        <begin position="192"/>
        <end position="219"/>
    </location>
</feature>
<dbReference type="GO" id="GO:0006612">
    <property type="term" value="P:protein targeting to membrane"/>
    <property type="evidence" value="ECO:0000318"/>
    <property type="project" value="GO_Central"/>
</dbReference>
<dbReference type="eggNOG" id="KOG1312">
    <property type="taxonomic scope" value="Eukaryota"/>
</dbReference>
<dbReference type="PROSITE" id="PS50216">
    <property type="entry name" value="DHHC"/>
    <property type="match status" value="1"/>
</dbReference>
<dbReference type="InterPro" id="IPR001594">
    <property type="entry name" value="Palmitoyltrfase_DHHC"/>
</dbReference>
<evidence type="ECO:0000313" key="10">
    <source>
        <dbReference type="Proteomes" id="UP000009022"/>
    </source>
</evidence>
<dbReference type="Pfam" id="PF01529">
    <property type="entry name" value="DHHC"/>
    <property type="match status" value="1"/>
</dbReference>
<proteinExistence type="inferred from homology"/>